<organism evidence="1 2">
    <name type="scientific">Kosakonia calanthes</name>
    <dbReference type="NCBI Taxonomy" id="3139408"/>
    <lineage>
        <taxon>Bacteria</taxon>
        <taxon>Pseudomonadati</taxon>
        <taxon>Pseudomonadota</taxon>
        <taxon>Gammaproteobacteria</taxon>
        <taxon>Enterobacterales</taxon>
        <taxon>Enterobacteriaceae</taxon>
        <taxon>Kosakonia</taxon>
    </lineage>
</organism>
<evidence type="ECO:0000313" key="1">
    <source>
        <dbReference type="EMBL" id="WZV97773.1"/>
    </source>
</evidence>
<reference evidence="1 2" key="1">
    <citation type="submission" date="2024-04" db="EMBL/GenBank/DDBJ databases">
        <title>Kosakonia calanthae sp. nov., a halophilic bacterium isolated from leaves of Calanthe tiplacata.</title>
        <authorList>
            <person name="Wu P."/>
        </authorList>
    </citation>
    <scope>NUCLEOTIDE SEQUENCE [LARGE SCALE GENOMIC DNA]</scope>
    <source>
        <strain evidence="1 2">BYX6</strain>
    </source>
</reference>
<accession>A0ABZ3B8I9</accession>
<dbReference type="EMBL" id="CP151800">
    <property type="protein sequence ID" value="WZV97773.1"/>
    <property type="molecule type" value="Genomic_DNA"/>
</dbReference>
<dbReference type="Proteomes" id="UP001466893">
    <property type="component" value="Chromosome"/>
</dbReference>
<dbReference type="RefSeq" id="WP_342322408.1">
    <property type="nucleotide sequence ID" value="NZ_CP151800.1"/>
</dbReference>
<sequence length="123" mass="14073">MRFYQVDPSQENYWRGVILFGNNFAAYKFALAHALYDIERSNAYISLQDMALPFRQHICAHLKQSLKQILNTTKPGPFITACLRFNKGEIAQDELLHVPNAGLPDVMNNLARAETRRHLVSVV</sequence>
<protein>
    <submittedName>
        <fullName evidence="1">Uncharacterized protein</fullName>
    </submittedName>
</protein>
<evidence type="ECO:0000313" key="2">
    <source>
        <dbReference type="Proteomes" id="UP001466893"/>
    </source>
</evidence>
<gene>
    <name evidence="1" type="ORF">AAEY27_19325</name>
</gene>
<name>A0ABZ3B8I9_9ENTR</name>
<keyword evidence="2" id="KW-1185">Reference proteome</keyword>
<proteinExistence type="predicted"/>